<evidence type="ECO:0000313" key="13">
    <source>
        <dbReference type="Proteomes" id="UP000015453"/>
    </source>
</evidence>
<feature type="non-terminal residue" evidence="12">
    <location>
        <position position="1"/>
    </location>
</feature>
<evidence type="ECO:0000259" key="9">
    <source>
        <dbReference type="Pfam" id="PF00149"/>
    </source>
</evidence>
<dbReference type="PANTHER" id="PTHR45778:SF3">
    <property type="entry name" value="PURPLE ACID PHOSPHATASE"/>
    <property type="match status" value="1"/>
</dbReference>
<feature type="non-terminal residue" evidence="12">
    <location>
        <position position="370"/>
    </location>
</feature>
<gene>
    <name evidence="12" type="ORF">M569_09578</name>
</gene>
<keyword evidence="13" id="KW-1185">Reference proteome</keyword>
<dbReference type="InterPro" id="IPR040974">
    <property type="entry name" value="Fn3_PAP"/>
</dbReference>
<comment type="subunit">
    <text evidence="4">Homodimer.</text>
</comment>
<keyword evidence="5" id="KW-0964">Secreted</keyword>
<accession>S8CEC9</accession>
<dbReference type="EMBL" id="AUSU01004367">
    <property type="protein sequence ID" value="EPS65200.1"/>
    <property type="molecule type" value="Genomic_DNA"/>
</dbReference>
<feature type="domain" description="Purple acid phosphatase Fn3-like" evidence="11">
    <location>
        <begin position="6"/>
        <end position="99"/>
    </location>
</feature>
<reference evidence="12 13" key="1">
    <citation type="journal article" date="2013" name="BMC Genomics">
        <title>The miniature genome of a carnivorous plant Genlisea aurea contains a low number of genes and short non-coding sequences.</title>
        <authorList>
            <person name="Leushkin E.V."/>
            <person name="Sutormin R.A."/>
            <person name="Nabieva E.R."/>
            <person name="Penin A.A."/>
            <person name="Kondrashov A.S."/>
            <person name="Logacheva M.D."/>
        </authorList>
    </citation>
    <scope>NUCLEOTIDE SEQUENCE [LARGE SCALE GENOMIC DNA]</scope>
</reference>
<dbReference type="PANTHER" id="PTHR45778">
    <property type="entry name" value="PURPLE ACID PHOSPHATASE-RELATED"/>
    <property type="match status" value="1"/>
</dbReference>
<dbReference type="SUPFAM" id="SSF49363">
    <property type="entry name" value="Purple acid phosphatase, N-terminal domain"/>
    <property type="match status" value="1"/>
</dbReference>
<evidence type="ECO:0000256" key="3">
    <source>
        <dbReference type="ARBA" id="ARBA00008723"/>
    </source>
</evidence>
<dbReference type="EC" id="3.1.3.2" evidence="8"/>
<evidence type="ECO:0000256" key="6">
    <source>
        <dbReference type="ARBA" id="ARBA00022729"/>
    </source>
</evidence>
<dbReference type="OrthoDB" id="45007at2759"/>
<comment type="subcellular location">
    <subcellularLocation>
        <location evidence="2">Secreted</location>
    </subcellularLocation>
</comment>
<dbReference type="InterPro" id="IPR015914">
    <property type="entry name" value="PAPs_N"/>
</dbReference>
<organism evidence="12 13">
    <name type="scientific">Genlisea aurea</name>
    <dbReference type="NCBI Taxonomy" id="192259"/>
    <lineage>
        <taxon>Eukaryota</taxon>
        <taxon>Viridiplantae</taxon>
        <taxon>Streptophyta</taxon>
        <taxon>Embryophyta</taxon>
        <taxon>Tracheophyta</taxon>
        <taxon>Spermatophyta</taxon>
        <taxon>Magnoliopsida</taxon>
        <taxon>eudicotyledons</taxon>
        <taxon>Gunneridae</taxon>
        <taxon>Pentapetalae</taxon>
        <taxon>asterids</taxon>
        <taxon>lamiids</taxon>
        <taxon>Lamiales</taxon>
        <taxon>Lentibulariaceae</taxon>
        <taxon>Genlisea</taxon>
    </lineage>
</organism>
<dbReference type="Pfam" id="PF17808">
    <property type="entry name" value="fn3_PAP"/>
    <property type="match status" value="1"/>
</dbReference>
<keyword evidence="8" id="KW-0378">Hydrolase</keyword>
<evidence type="ECO:0000256" key="5">
    <source>
        <dbReference type="ARBA" id="ARBA00022525"/>
    </source>
</evidence>
<dbReference type="Gene3D" id="2.60.40.380">
    <property type="entry name" value="Purple acid phosphatase-like, N-terminal"/>
    <property type="match status" value="1"/>
</dbReference>
<feature type="domain" description="Calcineurin-like phosphoesterase" evidence="9">
    <location>
        <begin position="217"/>
        <end position="314"/>
    </location>
</feature>
<keyword evidence="6" id="KW-0732">Signal</keyword>
<dbReference type="InterPro" id="IPR004843">
    <property type="entry name" value="Calcineurin-like_PHP"/>
</dbReference>
<comment type="similarity">
    <text evidence="3 8">Belongs to the metallophosphoesterase superfamily. Purple acid phosphatase family.</text>
</comment>
<evidence type="ECO:0000256" key="4">
    <source>
        <dbReference type="ARBA" id="ARBA00011738"/>
    </source>
</evidence>
<sequence length="370" mass="41065">SSTCPSNKEKYSETGDLASLPLLCDYPLKSQYLRYDSDYLPCNKRHCKTKKKKNKECTCSGRLRFHVINIRTDIKAVMFSGGYDSPVIVATSRSVPFRNPEQPLYGHISSPDSTGTSMRVTWVSGSDATQQVVYGGRKETVASTVDTFTPSRMCTSDADPSPAKDFGWHDPGFIHSAVMTGLRHSTSYAYGYGSDEVGWSSEIRFRTPPAAGESELNFLAFGDMGKAPLDRSDEHYIQQGSLNVTAAMISEVNSGMIDSVFHIGDISYATGFLVEWDFFLCQIFPMASVVPYMTAIGNHERDFPRSGSLYETTDSGGECGVAYESYFPMPTQGRDMPWYSIEQGPVHFTIISTEHDWTLDSPQVRGKSRD</sequence>
<dbReference type="Pfam" id="PF00149">
    <property type="entry name" value="Metallophos"/>
    <property type="match status" value="1"/>
</dbReference>
<comment type="cofactor">
    <cofactor evidence="1">
        <name>Fe cation</name>
        <dbReference type="ChEBI" id="CHEBI:24875"/>
    </cofactor>
</comment>
<dbReference type="Gene3D" id="3.60.21.10">
    <property type="match status" value="1"/>
</dbReference>
<dbReference type="AlphaFoldDB" id="S8CEC9"/>
<evidence type="ECO:0000313" key="12">
    <source>
        <dbReference type="EMBL" id="EPS65200.1"/>
    </source>
</evidence>
<keyword evidence="7" id="KW-0862">Zinc</keyword>
<proteinExistence type="inferred from homology"/>
<comment type="caution">
    <text evidence="12">The sequence shown here is derived from an EMBL/GenBank/DDBJ whole genome shotgun (WGS) entry which is preliminary data.</text>
</comment>
<dbReference type="InterPro" id="IPR008963">
    <property type="entry name" value="Purple_acid_Pase-like_N"/>
</dbReference>
<dbReference type="GO" id="GO:0003993">
    <property type="term" value="F:acid phosphatase activity"/>
    <property type="evidence" value="ECO:0007669"/>
    <property type="project" value="UniProtKB-EC"/>
</dbReference>
<feature type="domain" description="Purple acid phosphatase N-terminal" evidence="10">
    <location>
        <begin position="106"/>
        <end position="207"/>
    </location>
</feature>
<evidence type="ECO:0000256" key="7">
    <source>
        <dbReference type="ARBA" id="ARBA00022833"/>
    </source>
</evidence>
<dbReference type="SUPFAM" id="SSF56300">
    <property type="entry name" value="Metallo-dependent phosphatases"/>
    <property type="match status" value="1"/>
</dbReference>
<protein>
    <recommendedName>
        <fullName evidence="8">Purple acid phosphatase</fullName>
        <ecNumber evidence="8">3.1.3.2</ecNumber>
    </recommendedName>
</protein>
<name>S8CEC9_9LAMI</name>
<dbReference type="InterPro" id="IPR029052">
    <property type="entry name" value="Metallo-depent_PP-like"/>
</dbReference>
<dbReference type="Pfam" id="PF16656">
    <property type="entry name" value="Pur_ac_phosph_N"/>
    <property type="match status" value="1"/>
</dbReference>
<evidence type="ECO:0000259" key="11">
    <source>
        <dbReference type="Pfam" id="PF17808"/>
    </source>
</evidence>
<dbReference type="GO" id="GO:0005576">
    <property type="term" value="C:extracellular region"/>
    <property type="evidence" value="ECO:0007669"/>
    <property type="project" value="UniProtKB-SubCell"/>
</dbReference>
<evidence type="ECO:0000256" key="2">
    <source>
        <dbReference type="ARBA" id="ARBA00004613"/>
    </source>
</evidence>
<evidence type="ECO:0000259" key="10">
    <source>
        <dbReference type="Pfam" id="PF16656"/>
    </source>
</evidence>
<evidence type="ECO:0000256" key="1">
    <source>
        <dbReference type="ARBA" id="ARBA00001962"/>
    </source>
</evidence>
<evidence type="ECO:0000256" key="8">
    <source>
        <dbReference type="RuleBase" id="RU361203"/>
    </source>
</evidence>
<dbReference type="Proteomes" id="UP000015453">
    <property type="component" value="Unassembled WGS sequence"/>
</dbReference>
<comment type="catalytic activity">
    <reaction evidence="8">
        <text>a phosphate monoester + H2O = an alcohol + phosphate</text>
        <dbReference type="Rhea" id="RHEA:15017"/>
        <dbReference type="ChEBI" id="CHEBI:15377"/>
        <dbReference type="ChEBI" id="CHEBI:30879"/>
        <dbReference type="ChEBI" id="CHEBI:43474"/>
        <dbReference type="ChEBI" id="CHEBI:67140"/>
        <dbReference type="EC" id="3.1.3.2"/>
    </reaction>
</comment>
<dbReference type="GO" id="GO:0046872">
    <property type="term" value="F:metal ion binding"/>
    <property type="evidence" value="ECO:0007669"/>
    <property type="project" value="InterPro"/>
</dbReference>